<comment type="caution">
    <text evidence="14">The sequence shown here is derived from an EMBL/GenBank/DDBJ whole genome shotgun (WGS) entry which is preliminary data.</text>
</comment>
<evidence type="ECO:0000256" key="6">
    <source>
        <dbReference type="ARBA" id="ARBA00022723"/>
    </source>
</evidence>
<keyword evidence="7" id="KW-0547">Nucleotide-binding</keyword>
<dbReference type="GO" id="GO:0006261">
    <property type="term" value="P:DNA-templated DNA replication"/>
    <property type="evidence" value="ECO:0007669"/>
    <property type="project" value="TreeGrafter"/>
</dbReference>
<feature type="compositionally biased region" description="Low complexity" evidence="12">
    <location>
        <begin position="418"/>
        <end position="435"/>
    </location>
</feature>
<dbReference type="EMBL" id="SMAA01000012">
    <property type="protein sequence ID" value="TCS78025.1"/>
    <property type="molecule type" value="Genomic_DNA"/>
</dbReference>
<feature type="compositionally biased region" description="Polar residues" evidence="12">
    <location>
        <begin position="543"/>
        <end position="554"/>
    </location>
</feature>
<dbReference type="Pfam" id="PF13177">
    <property type="entry name" value="DNA_pol3_delta2"/>
    <property type="match status" value="1"/>
</dbReference>
<dbReference type="CDD" id="cd18137">
    <property type="entry name" value="HLD_clamp_pol_III_gamma_tau"/>
    <property type="match status" value="1"/>
</dbReference>
<dbReference type="FunFam" id="1.10.8.60:FF:000013">
    <property type="entry name" value="DNA polymerase III subunit gamma/tau"/>
    <property type="match status" value="1"/>
</dbReference>
<dbReference type="GO" id="GO:0009360">
    <property type="term" value="C:DNA polymerase III complex"/>
    <property type="evidence" value="ECO:0007669"/>
    <property type="project" value="InterPro"/>
</dbReference>
<protein>
    <recommendedName>
        <fullName evidence="2">DNA-directed DNA polymerase</fullName>
        <ecNumber evidence="2">2.7.7.7</ecNumber>
    </recommendedName>
</protein>
<evidence type="ECO:0000313" key="15">
    <source>
        <dbReference type="Proteomes" id="UP000295188"/>
    </source>
</evidence>
<dbReference type="InterPro" id="IPR027417">
    <property type="entry name" value="P-loop_NTPase"/>
</dbReference>
<proteinExistence type="inferred from homology"/>
<dbReference type="EC" id="2.7.7.7" evidence="2"/>
<keyword evidence="5" id="KW-0235">DNA replication</keyword>
<keyword evidence="10" id="KW-0239">DNA-directed DNA polymerase</keyword>
<sequence length="591" mass="64943">MSYVALYRKWRPKDFADLVGQDHISHTLAQAIKIGKIGHAYLFSGPRGTGKTSTAKILAKALNCEHGPTAKPCNKCSCCQKINNNTFMDVYEIDAASNRGIDEIRDLRETVKFAPADGKYKVYIIDEVHMLTAEAFNALLKTLEEPPEHVVFILATTEIQKVPATIQSRCQRYDFKRITNSDIKKQLKKIAAAINIEAEDDALSLIAIHADGGMRDALSLLDQCTSLSAEKLTAENVRNILGIVGYEYISKITDSIISNKPQEILHYIEEILATGKAISQLLTELAFHWRSLMIYKAAGEAPSDYQEDISVLARQSSAFKHEQLTAMIDAVYEALNQIRWSPQPRVTVEMALLRLCSPHEVVLPKGQSAEYTQLQAMAQKISHLENVIYELKNASHTAVPVAAKPIRTTANSGGGQKPYPASPASPSVAKAGSAAQQPLPSHNNVPPSPKELKDAQAVWQAVLTALKEQHKIPALACVEKAQVCELQNDQLVLSFKAPFLKARTEKADYKSLIEGILLTKTGRQINLVCTMAQASLPPLPPSEKNSPSNGTATKKTVAPAAENNLSTEEKQRLQKAVNIFGDNIIEENEEH</sequence>
<dbReference type="AlphaFoldDB" id="A0A4R3K5K0"/>
<dbReference type="SUPFAM" id="SSF48019">
    <property type="entry name" value="post-AAA+ oligomerization domain-like"/>
    <property type="match status" value="1"/>
</dbReference>
<dbReference type="GO" id="GO:0005524">
    <property type="term" value="F:ATP binding"/>
    <property type="evidence" value="ECO:0007669"/>
    <property type="project" value="UniProtKB-KW"/>
</dbReference>
<keyword evidence="4" id="KW-0548">Nucleotidyltransferase</keyword>
<comment type="similarity">
    <text evidence="1">Belongs to the DnaX/STICHEL family.</text>
</comment>
<dbReference type="CDD" id="cd00009">
    <property type="entry name" value="AAA"/>
    <property type="match status" value="1"/>
</dbReference>
<dbReference type="Pfam" id="PF12169">
    <property type="entry name" value="DNA_pol3_gamma3"/>
    <property type="match status" value="1"/>
</dbReference>
<evidence type="ECO:0000256" key="2">
    <source>
        <dbReference type="ARBA" id="ARBA00012417"/>
    </source>
</evidence>
<evidence type="ECO:0000259" key="13">
    <source>
        <dbReference type="SMART" id="SM00382"/>
    </source>
</evidence>
<keyword evidence="9" id="KW-0067">ATP-binding</keyword>
<evidence type="ECO:0000256" key="7">
    <source>
        <dbReference type="ARBA" id="ARBA00022741"/>
    </source>
</evidence>
<dbReference type="NCBIfam" id="NF004046">
    <property type="entry name" value="PRK05563.1"/>
    <property type="match status" value="1"/>
</dbReference>
<dbReference type="InterPro" id="IPR050238">
    <property type="entry name" value="DNA_Rep/Repair_Clamp_Loader"/>
</dbReference>
<dbReference type="NCBIfam" id="TIGR02397">
    <property type="entry name" value="dnaX_nterm"/>
    <property type="match status" value="1"/>
</dbReference>
<dbReference type="InterPro" id="IPR001270">
    <property type="entry name" value="ClpA/B"/>
</dbReference>
<feature type="region of interest" description="Disordered" evidence="12">
    <location>
        <begin position="407"/>
        <end position="452"/>
    </location>
</feature>
<feature type="region of interest" description="Disordered" evidence="12">
    <location>
        <begin position="536"/>
        <end position="569"/>
    </location>
</feature>
<keyword evidence="3" id="KW-0808">Transferase</keyword>
<dbReference type="Gene3D" id="3.40.50.300">
    <property type="entry name" value="P-loop containing nucleotide triphosphate hydrolases"/>
    <property type="match status" value="1"/>
</dbReference>
<feature type="compositionally biased region" description="Polar residues" evidence="12">
    <location>
        <begin position="436"/>
        <end position="445"/>
    </location>
</feature>
<dbReference type="InterPro" id="IPR022754">
    <property type="entry name" value="DNA_pol_III_gamma-3"/>
</dbReference>
<feature type="domain" description="AAA+ ATPase" evidence="13">
    <location>
        <begin position="37"/>
        <end position="179"/>
    </location>
</feature>
<accession>A0A4R3K5K0</accession>
<dbReference type="OrthoDB" id="9810148at2"/>
<keyword evidence="8" id="KW-0862">Zinc</keyword>
<organism evidence="14 15">
    <name type="scientific">Pectinatus cerevisiiphilus</name>
    <dbReference type="NCBI Taxonomy" id="86956"/>
    <lineage>
        <taxon>Bacteria</taxon>
        <taxon>Bacillati</taxon>
        <taxon>Bacillota</taxon>
        <taxon>Negativicutes</taxon>
        <taxon>Selenomonadales</taxon>
        <taxon>Selenomonadaceae</taxon>
        <taxon>Pectinatus</taxon>
    </lineage>
</organism>
<name>A0A4R3K5K0_9FIRM</name>
<dbReference type="Gene3D" id="1.20.272.10">
    <property type="match status" value="1"/>
</dbReference>
<evidence type="ECO:0000256" key="12">
    <source>
        <dbReference type="SAM" id="MobiDB-lite"/>
    </source>
</evidence>
<comment type="catalytic activity">
    <reaction evidence="11">
        <text>DNA(n) + a 2'-deoxyribonucleoside 5'-triphosphate = DNA(n+1) + diphosphate</text>
        <dbReference type="Rhea" id="RHEA:22508"/>
        <dbReference type="Rhea" id="RHEA-COMP:17339"/>
        <dbReference type="Rhea" id="RHEA-COMP:17340"/>
        <dbReference type="ChEBI" id="CHEBI:33019"/>
        <dbReference type="ChEBI" id="CHEBI:61560"/>
        <dbReference type="ChEBI" id="CHEBI:173112"/>
        <dbReference type="EC" id="2.7.7.7"/>
    </reaction>
</comment>
<dbReference type="GO" id="GO:0003677">
    <property type="term" value="F:DNA binding"/>
    <property type="evidence" value="ECO:0007669"/>
    <property type="project" value="InterPro"/>
</dbReference>
<dbReference type="InterPro" id="IPR008921">
    <property type="entry name" value="DNA_pol3_clamp-load_cplx_C"/>
</dbReference>
<dbReference type="PANTHER" id="PTHR11669">
    <property type="entry name" value="REPLICATION FACTOR C / DNA POLYMERASE III GAMMA-TAU SUBUNIT"/>
    <property type="match status" value="1"/>
</dbReference>
<dbReference type="Gene3D" id="1.10.8.60">
    <property type="match status" value="1"/>
</dbReference>
<dbReference type="GO" id="GO:0046872">
    <property type="term" value="F:metal ion binding"/>
    <property type="evidence" value="ECO:0007669"/>
    <property type="project" value="UniProtKB-KW"/>
</dbReference>
<evidence type="ECO:0000256" key="9">
    <source>
        <dbReference type="ARBA" id="ARBA00022840"/>
    </source>
</evidence>
<dbReference type="RefSeq" id="WP_132550472.1">
    <property type="nucleotide sequence ID" value="NZ_SMAA01000012.1"/>
</dbReference>
<dbReference type="SMART" id="SM00382">
    <property type="entry name" value="AAA"/>
    <property type="match status" value="1"/>
</dbReference>
<dbReference type="FunFam" id="3.40.50.300:FF:000014">
    <property type="entry name" value="DNA polymerase III subunit gamma/tau"/>
    <property type="match status" value="1"/>
</dbReference>
<gene>
    <name evidence="14" type="ORF">EDC37_11266</name>
</gene>
<keyword evidence="6" id="KW-0479">Metal-binding</keyword>
<dbReference type="InterPro" id="IPR012763">
    <property type="entry name" value="DNA_pol_III_sug/sutau_N"/>
</dbReference>
<dbReference type="GO" id="GO:0003887">
    <property type="term" value="F:DNA-directed DNA polymerase activity"/>
    <property type="evidence" value="ECO:0007669"/>
    <property type="project" value="UniProtKB-KW"/>
</dbReference>
<dbReference type="PANTHER" id="PTHR11669:SF0">
    <property type="entry name" value="PROTEIN STICHEL-LIKE 2"/>
    <property type="match status" value="1"/>
</dbReference>
<dbReference type="InterPro" id="IPR045085">
    <property type="entry name" value="HLD_clamp_pol_III_gamma_tau"/>
</dbReference>
<evidence type="ECO:0000256" key="11">
    <source>
        <dbReference type="ARBA" id="ARBA00049244"/>
    </source>
</evidence>
<evidence type="ECO:0000256" key="4">
    <source>
        <dbReference type="ARBA" id="ARBA00022695"/>
    </source>
</evidence>
<evidence type="ECO:0000256" key="10">
    <source>
        <dbReference type="ARBA" id="ARBA00022932"/>
    </source>
</evidence>
<dbReference type="SUPFAM" id="SSF52540">
    <property type="entry name" value="P-loop containing nucleoside triphosphate hydrolases"/>
    <property type="match status" value="1"/>
</dbReference>
<evidence type="ECO:0000256" key="5">
    <source>
        <dbReference type="ARBA" id="ARBA00022705"/>
    </source>
</evidence>
<dbReference type="Proteomes" id="UP000295188">
    <property type="component" value="Unassembled WGS sequence"/>
</dbReference>
<dbReference type="Pfam" id="PF22608">
    <property type="entry name" value="DNAX_ATPase_lid"/>
    <property type="match status" value="1"/>
</dbReference>
<reference evidence="14 15" key="1">
    <citation type="submission" date="2019-03" db="EMBL/GenBank/DDBJ databases">
        <title>Genomic Encyclopedia of Type Strains, Phase IV (KMG-IV): sequencing the most valuable type-strain genomes for metagenomic binning, comparative biology and taxonomic classification.</title>
        <authorList>
            <person name="Goeker M."/>
        </authorList>
    </citation>
    <scope>NUCLEOTIDE SEQUENCE [LARGE SCALE GENOMIC DNA]</scope>
    <source>
        <strain evidence="14 15">DSM 20467</strain>
    </source>
</reference>
<evidence type="ECO:0000256" key="3">
    <source>
        <dbReference type="ARBA" id="ARBA00022679"/>
    </source>
</evidence>
<keyword evidence="15" id="KW-1185">Reference proteome</keyword>
<evidence type="ECO:0000313" key="14">
    <source>
        <dbReference type="EMBL" id="TCS78025.1"/>
    </source>
</evidence>
<dbReference type="PRINTS" id="PR00300">
    <property type="entry name" value="CLPPROTEASEA"/>
</dbReference>
<evidence type="ECO:0000256" key="1">
    <source>
        <dbReference type="ARBA" id="ARBA00006360"/>
    </source>
</evidence>
<evidence type="ECO:0000256" key="8">
    <source>
        <dbReference type="ARBA" id="ARBA00022833"/>
    </source>
</evidence>
<dbReference type="InterPro" id="IPR003593">
    <property type="entry name" value="AAA+_ATPase"/>
</dbReference>